<dbReference type="SUPFAM" id="SSF51735">
    <property type="entry name" value="NAD(P)-binding Rossmann-fold domains"/>
    <property type="match status" value="1"/>
</dbReference>
<keyword evidence="2" id="KW-0560">Oxidoreductase</keyword>
<evidence type="ECO:0000313" key="4">
    <source>
        <dbReference type="Proteomes" id="UP000027778"/>
    </source>
</evidence>
<dbReference type="Proteomes" id="UP000027778">
    <property type="component" value="Unassembled WGS sequence"/>
</dbReference>
<dbReference type="RefSeq" id="WP_033675885.1">
    <property type="nucleotide sequence ID" value="NZ_JOTM01000018.1"/>
</dbReference>
<dbReference type="eggNOG" id="COG1028">
    <property type="taxonomic scope" value="Bacteria"/>
</dbReference>
<dbReference type="InterPro" id="IPR002347">
    <property type="entry name" value="SDR_fam"/>
</dbReference>
<dbReference type="Pfam" id="PF13561">
    <property type="entry name" value="adh_short_C2"/>
    <property type="match status" value="1"/>
</dbReference>
<sequence>MTKIAIVTGATRLNGIGAAVCRELAQKGTDIFFTYWSRYDKAMPWGMNDQEPFVLKREIENFGVRCEMAEVNLAQSYAPNRLLYMVSERLGEPSILINNAAYSTDTNVEELDVEQLDRHYTVNVRATMLLSSLFIKNYAHETKGSIVNLTSGQSLGPMPNELAYIATKGAIEAFTTSVAPTAAAKGITVNAVDPGPTNTGWMNEELKSTLINRFPAGRIGESVDAARLISFLVSEEANWVTGQVIHSNGGFY</sequence>
<dbReference type="EMBL" id="JOTM01000018">
    <property type="protein sequence ID" value="KEK23277.1"/>
    <property type="molecule type" value="Genomic_DNA"/>
</dbReference>
<dbReference type="InterPro" id="IPR036291">
    <property type="entry name" value="NAD(P)-bd_dom_sf"/>
</dbReference>
<reference evidence="3 4" key="1">
    <citation type="submission" date="2014-06" db="EMBL/GenBank/DDBJ databases">
        <title>Draft genome sequence of Bacillus gaemokensis JCM 15801 (MCCC 1A00707).</title>
        <authorList>
            <person name="Lai Q."/>
            <person name="Liu Y."/>
            <person name="Shao Z."/>
        </authorList>
    </citation>
    <scope>NUCLEOTIDE SEQUENCE [LARGE SCALE GENOMIC DNA]</scope>
    <source>
        <strain evidence="3 4">JCM 15801</strain>
    </source>
</reference>
<keyword evidence="4" id="KW-1185">Reference proteome</keyword>
<comment type="similarity">
    <text evidence="1">Belongs to the short-chain dehydrogenases/reductases (SDR) family.</text>
</comment>
<dbReference type="GO" id="GO:0016614">
    <property type="term" value="F:oxidoreductase activity, acting on CH-OH group of donors"/>
    <property type="evidence" value="ECO:0007669"/>
    <property type="project" value="UniProtKB-ARBA"/>
</dbReference>
<evidence type="ECO:0000313" key="3">
    <source>
        <dbReference type="EMBL" id="KEK23277.1"/>
    </source>
</evidence>
<evidence type="ECO:0000256" key="2">
    <source>
        <dbReference type="ARBA" id="ARBA00023002"/>
    </source>
</evidence>
<dbReference type="PANTHER" id="PTHR48107">
    <property type="entry name" value="NADPH-DEPENDENT ALDEHYDE REDUCTASE-LIKE PROTEIN, CHLOROPLASTIC-RELATED"/>
    <property type="match status" value="1"/>
</dbReference>
<dbReference type="PRINTS" id="PR00081">
    <property type="entry name" value="GDHRDH"/>
</dbReference>
<dbReference type="CDD" id="cd05233">
    <property type="entry name" value="SDR_c"/>
    <property type="match status" value="1"/>
</dbReference>
<dbReference type="NCBIfam" id="NF009499">
    <property type="entry name" value="PRK12859.1"/>
    <property type="match status" value="1"/>
</dbReference>
<dbReference type="Gene3D" id="3.40.50.720">
    <property type="entry name" value="NAD(P)-binding Rossmann-like Domain"/>
    <property type="match status" value="1"/>
</dbReference>
<dbReference type="AlphaFoldDB" id="A0A073K9Z4"/>
<dbReference type="STRING" id="574375.AZF08_14790"/>
<dbReference type="NCBIfam" id="NF009389">
    <property type="entry name" value="PRK12748.1"/>
    <property type="match status" value="1"/>
</dbReference>
<dbReference type="PANTHER" id="PTHR48107:SF7">
    <property type="entry name" value="RE15974P"/>
    <property type="match status" value="1"/>
</dbReference>
<name>A0A073K9Z4_9BACI</name>
<accession>A0A073K9Z4</accession>
<gene>
    <name evidence="3" type="ORF">BAGA_10120</name>
</gene>
<dbReference type="OrthoDB" id="9803333at2"/>
<protein>
    <submittedName>
        <fullName evidence="3">3-ketoacyl-ACP reductase</fullName>
    </submittedName>
</protein>
<dbReference type="PRINTS" id="PR00080">
    <property type="entry name" value="SDRFAMILY"/>
</dbReference>
<comment type="caution">
    <text evidence="3">The sequence shown here is derived from an EMBL/GenBank/DDBJ whole genome shotgun (WGS) entry which is preliminary data.</text>
</comment>
<proteinExistence type="inferred from homology"/>
<organism evidence="3 4">
    <name type="scientific">Bacillus gaemokensis</name>
    <dbReference type="NCBI Taxonomy" id="574375"/>
    <lineage>
        <taxon>Bacteria</taxon>
        <taxon>Bacillati</taxon>
        <taxon>Bacillota</taxon>
        <taxon>Bacilli</taxon>
        <taxon>Bacillales</taxon>
        <taxon>Bacillaceae</taxon>
        <taxon>Bacillus</taxon>
        <taxon>Bacillus cereus group</taxon>
    </lineage>
</organism>
<evidence type="ECO:0000256" key="1">
    <source>
        <dbReference type="ARBA" id="ARBA00006484"/>
    </source>
</evidence>